<keyword evidence="1" id="KW-0812">Transmembrane</keyword>
<dbReference type="EMBL" id="JADNRY010000327">
    <property type="protein sequence ID" value="KAF9059100.1"/>
    <property type="molecule type" value="Genomic_DNA"/>
</dbReference>
<keyword evidence="1" id="KW-1133">Transmembrane helix</keyword>
<organism evidence="2 3">
    <name type="scientific">Rhodocollybia butyracea</name>
    <dbReference type="NCBI Taxonomy" id="206335"/>
    <lineage>
        <taxon>Eukaryota</taxon>
        <taxon>Fungi</taxon>
        <taxon>Dikarya</taxon>
        <taxon>Basidiomycota</taxon>
        <taxon>Agaricomycotina</taxon>
        <taxon>Agaricomycetes</taxon>
        <taxon>Agaricomycetidae</taxon>
        <taxon>Agaricales</taxon>
        <taxon>Marasmiineae</taxon>
        <taxon>Omphalotaceae</taxon>
        <taxon>Rhodocollybia</taxon>
    </lineage>
</organism>
<reference evidence="2" key="1">
    <citation type="submission" date="2020-11" db="EMBL/GenBank/DDBJ databases">
        <authorList>
            <consortium name="DOE Joint Genome Institute"/>
            <person name="Ahrendt S."/>
            <person name="Riley R."/>
            <person name="Andreopoulos W."/>
            <person name="Labutti K."/>
            <person name="Pangilinan J."/>
            <person name="Ruiz-Duenas F.J."/>
            <person name="Barrasa J.M."/>
            <person name="Sanchez-Garcia M."/>
            <person name="Camarero S."/>
            <person name="Miyauchi S."/>
            <person name="Serrano A."/>
            <person name="Linde D."/>
            <person name="Babiker R."/>
            <person name="Drula E."/>
            <person name="Ayuso-Fernandez I."/>
            <person name="Pacheco R."/>
            <person name="Padilla G."/>
            <person name="Ferreira P."/>
            <person name="Barriuso J."/>
            <person name="Kellner H."/>
            <person name="Castanera R."/>
            <person name="Alfaro M."/>
            <person name="Ramirez L."/>
            <person name="Pisabarro A.G."/>
            <person name="Kuo A."/>
            <person name="Tritt A."/>
            <person name="Lipzen A."/>
            <person name="He G."/>
            <person name="Yan M."/>
            <person name="Ng V."/>
            <person name="Cullen D."/>
            <person name="Martin F."/>
            <person name="Rosso M.-N."/>
            <person name="Henrissat B."/>
            <person name="Hibbett D."/>
            <person name="Martinez A.T."/>
            <person name="Grigoriev I.V."/>
        </authorList>
    </citation>
    <scope>NUCLEOTIDE SEQUENCE</scope>
    <source>
        <strain evidence="2">AH 40177</strain>
    </source>
</reference>
<evidence type="ECO:0000313" key="3">
    <source>
        <dbReference type="Proteomes" id="UP000772434"/>
    </source>
</evidence>
<sequence>MVHDTQAVKIHSSLRLRLGSTSFPPCSCGSAFRISALSSTFSPCSSGASTFTSPSLCSTFSLLLAVFSGIHRSLAFIVQLFLQLSQS</sequence>
<protein>
    <submittedName>
        <fullName evidence="2">Uncharacterized protein</fullName>
    </submittedName>
</protein>
<keyword evidence="1" id="KW-0472">Membrane</keyword>
<accession>A0A9P5TX54</accession>
<evidence type="ECO:0000313" key="2">
    <source>
        <dbReference type="EMBL" id="KAF9059100.1"/>
    </source>
</evidence>
<keyword evidence="3" id="KW-1185">Reference proteome</keyword>
<gene>
    <name evidence="2" type="ORF">BDP27DRAFT_524192</name>
</gene>
<proteinExistence type="predicted"/>
<name>A0A9P5TX54_9AGAR</name>
<feature type="transmembrane region" description="Helical" evidence="1">
    <location>
        <begin position="60"/>
        <end position="82"/>
    </location>
</feature>
<evidence type="ECO:0000256" key="1">
    <source>
        <dbReference type="SAM" id="Phobius"/>
    </source>
</evidence>
<comment type="caution">
    <text evidence="2">The sequence shown here is derived from an EMBL/GenBank/DDBJ whole genome shotgun (WGS) entry which is preliminary data.</text>
</comment>
<dbReference type="AlphaFoldDB" id="A0A9P5TX54"/>
<dbReference type="Proteomes" id="UP000772434">
    <property type="component" value="Unassembled WGS sequence"/>
</dbReference>